<keyword evidence="2" id="KW-1185">Reference proteome</keyword>
<evidence type="ECO:0000313" key="1">
    <source>
        <dbReference type="EMBL" id="KAF2123980.1"/>
    </source>
</evidence>
<gene>
    <name evidence="1" type="ORF">P153DRAFT_142113</name>
</gene>
<protein>
    <submittedName>
        <fullName evidence="1">Uncharacterized protein</fullName>
    </submittedName>
</protein>
<proteinExistence type="predicted"/>
<accession>A0A6A5ZWL8</accession>
<dbReference type="AlphaFoldDB" id="A0A6A5ZWL8"/>
<organism evidence="1 2">
    <name type="scientific">Dothidotthia symphoricarpi CBS 119687</name>
    <dbReference type="NCBI Taxonomy" id="1392245"/>
    <lineage>
        <taxon>Eukaryota</taxon>
        <taxon>Fungi</taxon>
        <taxon>Dikarya</taxon>
        <taxon>Ascomycota</taxon>
        <taxon>Pezizomycotina</taxon>
        <taxon>Dothideomycetes</taxon>
        <taxon>Pleosporomycetidae</taxon>
        <taxon>Pleosporales</taxon>
        <taxon>Dothidotthiaceae</taxon>
        <taxon>Dothidotthia</taxon>
    </lineage>
</organism>
<dbReference type="GeneID" id="54402547"/>
<evidence type="ECO:0000313" key="2">
    <source>
        <dbReference type="Proteomes" id="UP000799771"/>
    </source>
</evidence>
<dbReference type="EMBL" id="ML977521">
    <property type="protein sequence ID" value="KAF2123980.1"/>
    <property type="molecule type" value="Genomic_DNA"/>
</dbReference>
<name>A0A6A5ZWL8_9PLEO</name>
<dbReference type="Proteomes" id="UP000799771">
    <property type="component" value="Unassembled WGS sequence"/>
</dbReference>
<sequence length="112" mass="12792">MVGSTSVRILRGTGVRVLVLRCTAGHVMSPKSQGVWVCACTFLLLYFTFPQEPRRAGWRYLVPLPYLTFSLQRPPVCGLGIRRFGHDGMYGWDGMLRLSRYCLFSYLSYVCM</sequence>
<dbReference type="RefSeq" id="XP_033518373.1">
    <property type="nucleotide sequence ID" value="XM_033662115.1"/>
</dbReference>
<reference evidence="1" key="1">
    <citation type="journal article" date="2020" name="Stud. Mycol.">
        <title>101 Dothideomycetes genomes: a test case for predicting lifestyles and emergence of pathogens.</title>
        <authorList>
            <person name="Haridas S."/>
            <person name="Albert R."/>
            <person name="Binder M."/>
            <person name="Bloem J."/>
            <person name="Labutti K."/>
            <person name="Salamov A."/>
            <person name="Andreopoulos B."/>
            <person name="Baker S."/>
            <person name="Barry K."/>
            <person name="Bills G."/>
            <person name="Bluhm B."/>
            <person name="Cannon C."/>
            <person name="Castanera R."/>
            <person name="Culley D."/>
            <person name="Daum C."/>
            <person name="Ezra D."/>
            <person name="Gonzalez J."/>
            <person name="Henrissat B."/>
            <person name="Kuo A."/>
            <person name="Liang C."/>
            <person name="Lipzen A."/>
            <person name="Lutzoni F."/>
            <person name="Magnuson J."/>
            <person name="Mondo S."/>
            <person name="Nolan M."/>
            <person name="Ohm R."/>
            <person name="Pangilinan J."/>
            <person name="Park H.-J."/>
            <person name="Ramirez L."/>
            <person name="Alfaro M."/>
            <person name="Sun H."/>
            <person name="Tritt A."/>
            <person name="Yoshinaga Y."/>
            <person name="Zwiers L.-H."/>
            <person name="Turgeon B."/>
            <person name="Goodwin S."/>
            <person name="Spatafora J."/>
            <person name="Crous P."/>
            <person name="Grigoriev I."/>
        </authorList>
    </citation>
    <scope>NUCLEOTIDE SEQUENCE</scope>
    <source>
        <strain evidence="1">CBS 119687</strain>
    </source>
</reference>